<dbReference type="AlphaFoldDB" id="A0AAV9RTY9"/>
<keyword evidence="2" id="KW-1185">Reference proteome</keyword>
<evidence type="ECO:0000313" key="2">
    <source>
        <dbReference type="Proteomes" id="UP001311232"/>
    </source>
</evidence>
<protein>
    <submittedName>
        <fullName evidence="1">Uncharacterized protein</fullName>
    </submittedName>
</protein>
<gene>
    <name evidence="1" type="ORF">CRENBAI_013341</name>
</gene>
<name>A0AAV9RTY9_9TELE</name>
<dbReference type="EMBL" id="JAHHUM010001412">
    <property type="protein sequence ID" value="KAK5612486.1"/>
    <property type="molecule type" value="Genomic_DNA"/>
</dbReference>
<reference evidence="1 2" key="1">
    <citation type="submission" date="2021-06" db="EMBL/GenBank/DDBJ databases">
        <authorList>
            <person name="Palmer J.M."/>
        </authorList>
    </citation>
    <scope>NUCLEOTIDE SEQUENCE [LARGE SCALE GENOMIC DNA]</scope>
    <source>
        <strain evidence="1 2">MEX-2019</strain>
        <tissue evidence="1">Muscle</tissue>
    </source>
</reference>
<proteinExistence type="predicted"/>
<evidence type="ECO:0000313" key="1">
    <source>
        <dbReference type="EMBL" id="KAK5612486.1"/>
    </source>
</evidence>
<comment type="caution">
    <text evidence="1">The sequence shown here is derived from an EMBL/GenBank/DDBJ whole genome shotgun (WGS) entry which is preliminary data.</text>
</comment>
<sequence>MCAVKMSPVQPQREMMNEQLTPAEETFTEFKGIIVKPEEELDGQRRLLDFSRIPLIILHRIDLSQYYVCKEEGVPTELSNQEGNSTLDQEGPEPLQIKQEQEELEHQQLKEEEEQLCIAQDENQLVLKQETDDILVILRMCKLSTLKQNRTGTNSSLRPPLIPQREMMNEQLTPAEETFTEFKGIIVKTEEELDGQRRLLDFSRIPPGSSYTE</sequence>
<accession>A0AAV9RTY9</accession>
<dbReference type="Proteomes" id="UP001311232">
    <property type="component" value="Unassembled WGS sequence"/>
</dbReference>
<organism evidence="1 2">
    <name type="scientific">Crenichthys baileyi</name>
    <name type="common">White River springfish</name>
    <dbReference type="NCBI Taxonomy" id="28760"/>
    <lineage>
        <taxon>Eukaryota</taxon>
        <taxon>Metazoa</taxon>
        <taxon>Chordata</taxon>
        <taxon>Craniata</taxon>
        <taxon>Vertebrata</taxon>
        <taxon>Euteleostomi</taxon>
        <taxon>Actinopterygii</taxon>
        <taxon>Neopterygii</taxon>
        <taxon>Teleostei</taxon>
        <taxon>Neoteleostei</taxon>
        <taxon>Acanthomorphata</taxon>
        <taxon>Ovalentaria</taxon>
        <taxon>Atherinomorphae</taxon>
        <taxon>Cyprinodontiformes</taxon>
        <taxon>Goodeidae</taxon>
        <taxon>Crenichthys</taxon>
    </lineage>
</organism>